<accession>A0A9D2PVK1</accession>
<organism evidence="3 4">
    <name type="scientific">Candidatus Enterocloster excrementigallinarum</name>
    <dbReference type="NCBI Taxonomy" id="2838558"/>
    <lineage>
        <taxon>Bacteria</taxon>
        <taxon>Bacillati</taxon>
        <taxon>Bacillota</taxon>
        <taxon>Clostridia</taxon>
        <taxon>Lachnospirales</taxon>
        <taxon>Lachnospiraceae</taxon>
        <taxon>Enterocloster</taxon>
    </lineage>
</organism>
<feature type="transmembrane region" description="Helical" evidence="2">
    <location>
        <begin position="34"/>
        <end position="60"/>
    </location>
</feature>
<reference evidence="3" key="1">
    <citation type="journal article" date="2021" name="PeerJ">
        <title>Extensive microbial diversity within the chicken gut microbiome revealed by metagenomics and culture.</title>
        <authorList>
            <person name="Gilroy R."/>
            <person name="Ravi A."/>
            <person name="Getino M."/>
            <person name="Pursley I."/>
            <person name="Horton D.L."/>
            <person name="Alikhan N.F."/>
            <person name="Baker D."/>
            <person name="Gharbi K."/>
            <person name="Hall N."/>
            <person name="Watson M."/>
            <person name="Adriaenssens E.M."/>
            <person name="Foster-Nyarko E."/>
            <person name="Jarju S."/>
            <person name="Secka A."/>
            <person name="Antonio M."/>
            <person name="Oren A."/>
            <person name="Chaudhuri R.R."/>
            <person name="La Ragione R."/>
            <person name="Hildebrand F."/>
            <person name="Pallen M.J."/>
        </authorList>
    </citation>
    <scope>NUCLEOTIDE SEQUENCE</scope>
    <source>
        <strain evidence="3">CHK198-12963</strain>
    </source>
</reference>
<protein>
    <recommendedName>
        <fullName evidence="5">DUF4190 domain-containing protein</fullName>
    </recommendedName>
</protein>
<keyword evidence="2" id="KW-0812">Transmembrane</keyword>
<feature type="compositionally biased region" description="Basic and acidic residues" evidence="1">
    <location>
        <begin position="112"/>
        <end position="131"/>
    </location>
</feature>
<comment type="caution">
    <text evidence="3">The sequence shown here is derived from an EMBL/GenBank/DDBJ whole genome shotgun (WGS) entry which is preliminary data.</text>
</comment>
<evidence type="ECO:0000313" key="3">
    <source>
        <dbReference type="EMBL" id="HJC67204.1"/>
    </source>
</evidence>
<feature type="transmembrane region" description="Helical" evidence="2">
    <location>
        <begin position="72"/>
        <end position="96"/>
    </location>
</feature>
<dbReference type="EMBL" id="DWWB01000059">
    <property type="protein sequence ID" value="HJC67204.1"/>
    <property type="molecule type" value="Genomic_DNA"/>
</dbReference>
<feature type="compositionally biased region" description="Basic and acidic residues" evidence="1">
    <location>
        <begin position="1"/>
        <end position="23"/>
    </location>
</feature>
<feature type="region of interest" description="Disordered" evidence="1">
    <location>
        <begin position="1"/>
        <end position="24"/>
    </location>
</feature>
<feature type="region of interest" description="Disordered" evidence="1">
    <location>
        <begin position="112"/>
        <end position="140"/>
    </location>
</feature>
<evidence type="ECO:0000256" key="2">
    <source>
        <dbReference type="SAM" id="Phobius"/>
    </source>
</evidence>
<proteinExistence type="predicted"/>
<name>A0A9D2PVK1_9FIRM</name>
<sequence>MEKNEQKRDVKKERDRWNQEEQPKNGGTMAMAGIFLAICTLFVTGLLRGPLLIAAIGLTVTALVRRGKFQGLAVVSLVICAYSLFSMIQLAIFLGAAGTAGGGFGSGWMDARKEGVSEEERPREEAARGENEETEMEETTEAERNLEEHISLQETVLPRQLLFLGTNENDVTVSGEISVIFYDEAGQMLSLGNMYINNCPPGGKIYDGVYLPRDRNGQNVPYDHYEINLQVEERSEVPGYEYLGDQLVITANVGVNGNTLVKVENPTGQMIDQVELVCLYDQQGEIVGYESAYLSRLEDQGVLEFPLPRDENYQEIPYDDFEIVVVSTVRYGV</sequence>
<evidence type="ECO:0000313" key="4">
    <source>
        <dbReference type="Proteomes" id="UP000823863"/>
    </source>
</evidence>
<gene>
    <name evidence="3" type="ORF">H9931_10890</name>
</gene>
<evidence type="ECO:0000256" key="1">
    <source>
        <dbReference type="SAM" id="MobiDB-lite"/>
    </source>
</evidence>
<keyword evidence="2" id="KW-1133">Transmembrane helix</keyword>
<evidence type="ECO:0008006" key="5">
    <source>
        <dbReference type="Google" id="ProtNLM"/>
    </source>
</evidence>
<reference evidence="3" key="2">
    <citation type="submission" date="2021-04" db="EMBL/GenBank/DDBJ databases">
        <authorList>
            <person name="Gilroy R."/>
        </authorList>
    </citation>
    <scope>NUCLEOTIDE SEQUENCE</scope>
    <source>
        <strain evidence="3">CHK198-12963</strain>
    </source>
</reference>
<keyword evidence="2" id="KW-0472">Membrane</keyword>
<dbReference type="AlphaFoldDB" id="A0A9D2PVK1"/>
<dbReference type="Proteomes" id="UP000823863">
    <property type="component" value="Unassembled WGS sequence"/>
</dbReference>